<reference evidence="1 2" key="1">
    <citation type="submission" date="2017-11" db="EMBL/GenBank/DDBJ databases">
        <title>Infants hospitalized years apart are colonized by the same room-sourced microbial strains.</title>
        <authorList>
            <person name="Brooks B."/>
            <person name="Olm M.R."/>
            <person name="Firek B.A."/>
            <person name="Baker R."/>
            <person name="Thomas B.C."/>
            <person name="Morowitz M.J."/>
            <person name="Banfield J.F."/>
        </authorList>
    </citation>
    <scope>NUCLEOTIDE SEQUENCE [LARGE SCALE GENOMIC DNA]</scope>
    <source>
        <strain evidence="1">S2_003_000_R3_20</strain>
    </source>
</reference>
<evidence type="ECO:0008006" key="3">
    <source>
        <dbReference type="Google" id="ProtNLM"/>
    </source>
</evidence>
<dbReference type="Proteomes" id="UP000249282">
    <property type="component" value="Unassembled WGS sequence"/>
</dbReference>
<dbReference type="EMBL" id="QFQJ01000003">
    <property type="protein sequence ID" value="PZQ93497.1"/>
    <property type="molecule type" value="Genomic_DNA"/>
</dbReference>
<dbReference type="AlphaFoldDB" id="A0A2W5TCZ5"/>
<name>A0A2W5TCZ5_ACIJO</name>
<protein>
    <recommendedName>
        <fullName evidence="3">HIRAN domain-containing protein</fullName>
    </recommendedName>
</protein>
<dbReference type="Gene3D" id="3.30.70.2330">
    <property type="match status" value="1"/>
</dbReference>
<comment type="caution">
    <text evidence="1">The sequence shown here is derived from an EMBL/GenBank/DDBJ whole genome shotgun (WGS) entry which is preliminary data.</text>
</comment>
<evidence type="ECO:0000313" key="2">
    <source>
        <dbReference type="Proteomes" id="UP000249282"/>
    </source>
</evidence>
<evidence type="ECO:0000313" key="1">
    <source>
        <dbReference type="EMBL" id="PZQ93497.1"/>
    </source>
</evidence>
<sequence>MWIVIGIIVFIAIIVVVKAQDKYKSDTDAQLLKNLMGDNTSMSGKAVAYNFDIVGEQAYQKNLSKIAGKKEEKSKFMRCHAKVSSDPFNKYDKNAIKVEINGLLVGYISKNQAAQLAGRVINKTVPAVINGGWKDSDSTGSYGVRLAVNSVYDLV</sequence>
<proteinExistence type="predicted"/>
<organism evidence="1 2">
    <name type="scientific">Acinetobacter johnsonii</name>
    <dbReference type="NCBI Taxonomy" id="40214"/>
    <lineage>
        <taxon>Bacteria</taxon>
        <taxon>Pseudomonadati</taxon>
        <taxon>Pseudomonadota</taxon>
        <taxon>Gammaproteobacteria</taxon>
        <taxon>Moraxellales</taxon>
        <taxon>Moraxellaceae</taxon>
        <taxon>Acinetobacter</taxon>
    </lineage>
</organism>
<accession>A0A2W5TCZ5</accession>
<gene>
    <name evidence="1" type="ORF">DI542_01260</name>
</gene>